<organism evidence="2 3">
    <name type="scientific">Cinchona calisaya</name>
    <dbReference type="NCBI Taxonomy" id="153742"/>
    <lineage>
        <taxon>Eukaryota</taxon>
        <taxon>Viridiplantae</taxon>
        <taxon>Streptophyta</taxon>
        <taxon>Embryophyta</taxon>
        <taxon>Tracheophyta</taxon>
        <taxon>Spermatophyta</taxon>
        <taxon>Magnoliopsida</taxon>
        <taxon>eudicotyledons</taxon>
        <taxon>Gunneridae</taxon>
        <taxon>Pentapetalae</taxon>
        <taxon>asterids</taxon>
        <taxon>lamiids</taxon>
        <taxon>Gentianales</taxon>
        <taxon>Rubiaceae</taxon>
        <taxon>Cinchonoideae</taxon>
        <taxon>Cinchoneae</taxon>
        <taxon>Cinchona</taxon>
    </lineage>
</organism>
<dbReference type="EMBL" id="JBJUIK010000004">
    <property type="protein sequence ID" value="KAL3528638.1"/>
    <property type="molecule type" value="Genomic_DNA"/>
</dbReference>
<protein>
    <submittedName>
        <fullName evidence="2">Uncharacterized protein</fullName>
    </submittedName>
</protein>
<evidence type="ECO:0000256" key="1">
    <source>
        <dbReference type="SAM" id="Phobius"/>
    </source>
</evidence>
<feature type="transmembrane region" description="Helical" evidence="1">
    <location>
        <begin position="33"/>
        <end position="51"/>
    </location>
</feature>
<evidence type="ECO:0000313" key="3">
    <source>
        <dbReference type="Proteomes" id="UP001630127"/>
    </source>
</evidence>
<dbReference type="Proteomes" id="UP001630127">
    <property type="component" value="Unassembled WGS sequence"/>
</dbReference>
<reference evidence="2 3" key="1">
    <citation type="submission" date="2024-11" db="EMBL/GenBank/DDBJ databases">
        <title>A near-complete genome assembly of Cinchona calisaya.</title>
        <authorList>
            <person name="Lian D.C."/>
            <person name="Zhao X.W."/>
            <person name="Wei L."/>
        </authorList>
    </citation>
    <scope>NUCLEOTIDE SEQUENCE [LARGE SCALE GENOMIC DNA]</scope>
    <source>
        <tissue evidence="2">Nenye</tissue>
    </source>
</reference>
<accession>A0ABD3ABV1</accession>
<sequence length="129" mass="14640">MLSSQILQGLFTRICEEEFDLGSPCIQRTLIDFLNLLMVFVFFLGLIVGLVSKFNVGPRRSDWLTIAISICCALTSIAYFCVGFLNLSDKIGEFKLNYLSWLSCFIRGIIWISLSPSLLVKYLLNFGKH</sequence>
<feature type="transmembrane region" description="Helical" evidence="1">
    <location>
        <begin position="98"/>
        <end position="124"/>
    </location>
</feature>
<name>A0ABD3ABV1_9GENT</name>
<feature type="transmembrane region" description="Helical" evidence="1">
    <location>
        <begin position="63"/>
        <end position="86"/>
    </location>
</feature>
<keyword evidence="1" id="KW-0472">Membrane</keyword>
<proteinExistence type="predicted"/>
<keyword evidence="1" id="KW-0812">Transmembrane</keyword>
<dbReference type="AlphaFoldDB" id="A0ABD3ABV1"/>
<gene>
    <name evidence="2" type="ORF">ACH5RR_007960</name>
</gene>
<comment type="caution">
    <text evidence="2">The sequence shown here is derived from an EMBL/GenBank/DDBJ whole genome shotgun (WGS) entry which is preliminary data.</text>
</comment>
<keyword evidence="1" id="KW-1133">Transmembrane helix</keyword>
<evidence type="ECO:0000313" key="2">
    <source>
        <dbReference type="EMBL" id="KAL3528638.1"/>
    </source>
</evidence>
<keyword evidence="3" id="KW-1185">Reference proteome</keyword>